<dbReference type="OrthoDB" id="911986at2759"/>
<dbReference type="EMBL" id="BNCQ01000079">
    <property type="protein sequence ID" value="GIM16473.1"/>
    <property type="molecule type" value="Genomic_DNA"/>
</dbReference>
<dbReference type="Proteomes" id="UP000747110">
    <property type="component" value="Unassembled WGS sequence"/>
</dbReference>
<evidence type="ECO:0000313" key="2">
    <source>
        <dbReference type="EMBL" id="GIM16473.1"/>
    </source>
</evidence>
<evidence type="ECO:0000313" key="1">
    <source>
        <dbReference type="EMBL" id="GIL93075.1"/>
    </source>
</evidence>
<comment type="caution">
    <text evidence="2">The sequence shown here is derived from an EMBL/GenBank/DDBJ whole genome shotgun (WGS) entry which is preliminary data.</text>
</comment>
<accession>A0A8J4H022</accession>
<organism evidence="2 3">
    <name type="scientific">Volvox reticuliferus</name>
    <dbReference type="NCBI Taxonomy" id="1737510"/>
    <lineage>
        <taxon>Eukaryota</taxon>
        <taxon>Viridiplantae</taxon>
        <taxon>Chlorophyta</taxon>
        <taxon>core chlorophytes</taxon>
        <taxon>Chlorophyceae</taxon>
        <taxon>CS clade</taxon>
        <taxon>Chlamydomonadales</taxon>
        <taxon>Volvocaceae</taxon>
        <taxon>Volvox</taxon>
    </lineage>
</organism>
<name>A0A8J4H022_9CHLO</name>
<dbReference type="AlphaFoldDB" id="A0A8J4H022"/>
<dbReference type="Proteomes" id="UP000722791">
    <property type="component" value="Unassembled WGS sequence"/>
</dbReference>
<gene>
    <name evidence="1" type="ORF">Vretifemale_20548</name>
    <name evidence="2" type="ORF">Vretimale_19106</name>
</gene>
<reference evidence="2" key="1">
    <citation type="journal article" date="2021" name="Proc. Natl. Acad. Sci. U.S.A.">
        <title>Three genomes in the algal genus Volvox reveal the fate of a haploid sex-determining region after a transition to homothallism.</title>
        <authorList>
            <person name="Yamamoto K."/>
            <person name="Hamaji T."/>
            <person name="Kawai-Toyooka H."/>
            <person name="Matsuzaki R."/>
            <person name="Takahashi F."/>
            <person name="Nishimura Y."/>
            <person name="Kawachi M."/>
            <person name="Noguchi H."/>
            <person name="Minakuchi Y."/>
            <person name="Umen J.G."/>
            <person name="Toyoda A."/>
            <person name="Nozaki H."/>
        </authorList>
    </citation>
    <scope>NUCLEOTIDE SEQUENCE</scope>
    <source>
        <strain evidence="2">NIES-3785</strain>
        <strain evidence="1">NIES-3786</strain>
    </source>
</reference>
<proteinExistence type="predicted"/>
<evidence type="ECO:0000313" key="4">
    <source>
        <dbReference type="Proteomes" id="UP000747110"/>
    </source>
</evidence>
<dbReference type="EMBL" id="BNCP01000087">
    <property type="protein sequence ID" value="GIL93075.1"/>
    <property type="molecule type" value="Genomic_DNA"/>
</dbReference>
<keyword evidence="4" id="KW-1185">Reference proteome</keyword>
<evidence type="ECO:0000313" key="3">
    <source>
        <dbReference type="Proteomes" id="UP000722791"/>
    </source>
</evidence>
<sequence>MQHLQVIAKSSSRTNSWLSVLQLKESVKRGCFYSCARQDFAQIMYCYHAPAFPSSPTLCGKGDNRTRRGKIFRNMFREHLPRQFLYPEQFPGGPAFHRAGTHGWREERFRYPCDTSLPTAPSAPGPSGPQ</sequence>
<protein>
    <submittedName>
        <fullName evidence="2">Uncharacterized protein</fullName>
    </submittedName>
</protein>